<reference evidence="4" key="1">
    <citation type="submission" date="2021-09" db="EMBL/GenBank/DDBJ databases">
        <authorList>
            <consortium name="AG Swart"/>
            <person name="Singh M."/>
            <person name="Singh A."/>
            <person name="Seah K."/>
            <person name="Emmerich C."/>
        </authorList>
    </citation>
    <scope>NUCLEOTIDE SEQUENCE</scope>
    <source>
        <strain evidence="4">ATCC30299</strain>
    </source>
</reference>
<feature type="transmembrane region" description="Helical" evidence="1">
    <location>
        <begin position="249"/>
        <end position="271"/>
    </location>
</feature>
<evidence type="ECO:0000256" key="2">
    <source>
        <dbReference type="SAM" id="SignalP"/>
    </source>
</evidence>
<feature type="transmembrane region" description="Helical" evidence="1">
    <location>
        <begin position="71"/>
        <end position="92"/>
    </location>
</feature>
<feature type="transmembrane region" description="Helical" evidence="1">
    <location>
        <begin position="126"/>
        <end position="145"/>
    </location>
</feature>
<dbReference type="PANTHER" id="PTHR22911:SF76">
    <property type="entry name" value="EAMA DOMAIN-CONTAINING PROTEIN"/>
    <property type="match status" value="1"/>
</dbReference>
<evidence type="ECO:0000259" key="3">
    <source>
        <dbReference type="Pfam" id="PF00892"/>
    </source>
</evidence>
<evidence type="ECO:0000256" key="1">
    <source>
        <dbReference type="SAM" id="Phobius"/>
    </source>
</evidence>
<dbReference type="Proteomes" id="UP001162131">
    <property type="component" value="Unassembled WGS sequence"/>
</dbReference>
<dbReference type="AlphaFoldDB" id="A0AAU9K2Y1"/>
<proteinExistence type="predicted"/>
<keyword evidence="1" id="KW-1133">Transmembrane helix</keyword>
<feature type="transmembrane region" description="Helical" evidence="1">
    <location>
        <begin position="221"/>
        <end position="242"/>
    </location>
</feature>
<feature type="chain" id="PRO_5043493781" description="EamA domain-containing protein" evidence="2">
    <location>
        <begin position="23"/>
        <end position="338"/>
    </location>
</feature>
<feature type="domain" description="EamA" evidence="3">
    <location>
        <begin position="154"/>
        <end position="293"/>
    </location>
</feature>
<name>A0AAU9K2Y1_9CILI</name>
<feature type="transmembrane region" description="Helical" evidence="1">
    <location>
        <begin position="98"/>
        <end position="119"/>
    </location>
</feature>
<accession>A0AAU9K2Y1</accession>
<protein>
    <recommendedName>
        <fullName evidence="3">EamA domain-containing protein</fullName>
    </recommendedName>
</protein>
<feature type="transmembrane region" description="Helical" evidence="1">
    <location>
        <begin position="277"/>
        <end position="299"/>
    </location>
</feature>
<gene>
    <name evidence="4" type="ORF">BSTOLATCC_MIC55790</name>
</gene>
<feature type="transmembrane region" description="Helical" evidence="1">
    <location>
        <begin position="151"/>
        <end position="171"/>
    </location>
</feature>
<keyword evidence="2" id="KW-0732">Signal</keyword>
<dbReference type="InterPro" id="IPR000620">
    <property type="entry name" value="EamA_dom"/>
</dbReference>
<dbReference type="PANTHER" id="PTHR22911">
    <property type="entry name" value="ACYL-MALONYL CONDENSING ENZYME-RELATED"/>
    <property type="match status" value="1"/>
</dbReference>
<organism evidence="4 5">
    <name type="scientific">Blepharisma stoltei</name>
    <dbReference type="NCBI Taxonomy" id="1481888"/>
    <lineage>
        <taxon>Eukaryota</taxon>
        <taxon>Sar</taxon>
        <taxon>Alveolata</taxon>
        <taxon>Ciliophora</taxon>
        <taxon>Postciliodesmatophora</taxon>
        <taxon>Heterotrichea</taxon>
        <taxon>Heterotrichida</taxon>
        <taxon>Blepharismidae</taxon>
        <taxon>Blepharisma</taxon>
    </lineage>
</organism>
<dbReference type="GO" id="GO:0016020">
    <property type="term" value="C:membrane"/>
    <property type="evidence" value="ECO:0007669"/>
    <property type="project" value="InterPro"/>
</dbReference>
<keyword evidence="1" id="KW-0472">Membrane</keyword>
<feature type="signal peptide" evidence="2">
    <location>
        <begin position="1"/>
        <end position="22"/>
    </location>
</feature>
<dbReference type="EMBL" id="CAJZBQ010000054">
    <property type="protein sequence ID" value="CAG9332340.1"/>
    <property type="molecule type" value="Genomic_DNA"/>
</dbReference>
<dbReference type="SUPFAM" id="SSF103481">
    <property type="entry name" value="Multidrug resistance efflux transporter EmrE"/>
    <property type="match status" value="2"/>
</dbReference>
<sequence>MTVQEVVHYSVLLLAVTALGSAATAFEEITSVSPFMKACWRLEITSLLQFIPSFFEWRKNSSAVKSMIIRFWHFSIISGICLALTFCLWCLSLDLTSIAHSLLFSSASPLVIVVSYFFLCKKVTFLEILGVVIGFAGLAICILGSKGSEGSTWYGDLLAFGTAIALALYILTGKRVMSCNIPMWSYLAIANLQAAVWSYIFALIDGDSAIAGIQWIYTEDWIMALYLGVVPGALGNGAFSYLIKYMSELVISVFINFQPVLGSIIGWLYGIQEPPSVYTWIGGTVVTTGNILVAVAGALKNDREIKIEVEYDENNNEKSNENGKEIRKRLLSFNMDQV</sequence>
<dbReference type="InterPro" id="IPR037185">
    <property type="entry name" value="EmrE-like"/>
</dbReference>
<feature type="domain" description="EamA" evidence="3">
    <location>
        <begin position="11"/>
        <end position="141"/>
    </location>
</feature>
<feature type="transmembrane region" description="Helical" evidence="1">
    <location>
        <begin position="183"/>
        <end position="201"/>
    </location>
</feature>
<evidence type="ECO:0000313" key="5">
    <source>
        <dbReference type="Proteomes" id="UP001162131"/>
    </source>
</evidence>
<keyword evidence="1" id="KW-0812">Transmembrane</keyword>
<comment type="caution">
    <text evidence="4">The sequence shown here is derived from an EMBL/GenBank/DDBJ whole genome shotgun (WGS) entry which is preliminary data.</text>
</comment>
<dbReference type="Pfam" id="PF00892">
    <property type="entry name" value="EamA"/>
    <property type="match status" value="2"/>
</dbReference>
<evidence type="ECO:0000313" key="4">
    <source>
        <dbReference type="EMBL" id="CAG9332340.1"/>
    </source>
</evidence>
<keyword evidence="5" id="KW-1185">Reference proteome</keyword>